<dbReference type="AlphaFoldDB" id="A0A0B7MGD2"/>
<keyword evidence="3" id="KW-0732">Signal</keyword>
<dbReference type="Pfam" id="PF14478">
    <property type="entry name" value="DUF4430"/>
    <property type="match status" value="1"/>
</dbReference>
<evidence type="ECO:0000256" key="1">
    <source>
        <dbReference type="SAM" id="MobiDB-lite"/>
    </source>
</evidence>
<keyword evidence="2" id="KW-1133">Transmembrane helix</keyword>
<feature type="region of interest" description="Disordered" evidence="1">
    <location>
        <begin position="531"/>
        <end position="552"/>
    </location>
</feature>
<evidence type="ECO:0000313" key="6">
    <source>
        <dbReference type="Proteomes" id="UP000046155"/>
    </source>
</evidence>
<organism evidence="5 6">
    <name type="scientific">Syntrophaceticus schinkii</name>
    <dbReference type="NCBI Taxonomy" id="499207"/>
    <lineage>
        <taxon>Bacteria</taxon>
        <taxon>Bacillati</taxon>
        <taxon>Bacillota</taxon>
        <taxon>Clostridia</taxon>
        <taxon>Thermoanaerobacterales</taxon>
        <taxon>Thermoanaerobacterales Family III. Incertae Sedis</taxon>
        <taxon>Syntrophaceticus</taxon>
    </lineage>
</organism>
<dbReference type="EMBL" id="CDRZ01000234">
    <property type="protein sequence ID" value="CEO89140.1"/>
    <property type="molecule type" value="Genomic_DNA"/>
</dbReference>
<accession>A0A0B7MGD2</accession>
<dbReference type="InterPro" id="IPR008930">
    <property type="entry name" value="Terpenoid_cyclase/PrenylTrfase"/>
</dbReference>
<feature type="signal peptide" evidence="3">
    <location>
        <begin position="1"/>
        <end position="28"/>
    </location>
</feature>
<sequence length="586" mass="62365">MFRFYRKKSIALLLTVCFLLTMVAPGFAAGTGGTGNSLQDARDGIVGYYSKNKTNLDTWREVIGLKEAGQDVSRAPWVLPDWKTDQLNEDSQPTDYAGTILGMLAAGQNPKDVGGRNLVDELAALQNDDGSFSTWMNQTIWAVIALDKAGGSYDTEKAVEFMLSQQKSDGGFALFGDSGDPDTTGDALVVLAQHKDIAGVSDSINSAIGCLKALQLPNGGFSSWGNESPESAAAVIRGLLACGEKNITSGDWQKEKGNMIDSLFSFQLEDGSFIHSTSETKYNAMATEQALMAVADMVNAGITYTVKTGQRHTGDEIAEATVRVRVEGLTKSLADKTVTVTGGTAFDALKAAVGEQNVVAPGGFVTSILGESGKQISDDISTSWMYYCIRNGEIEPGAFSQGAGSFNVQDGDQVIFYIGAMDSTWAPKTFFPVVSINAQSPIAGQDITLTIKTMKNDWMAGLIELTAKELEAIGEYTVMVGDKKYVTQNGKVTIKADQAGTLSFIITNQNEAGYPNVVPYKGEINVLAADEGGTTGGTDKQDNTKGKTGLPKTGGNNLPMYLVGIALLFAGALTVRRKQHSHVGRK</sequence>
<evidence type="ECO:0000259" key="4">
    <source>
        <dbReference type="Pfam" id="PF14478"/>
    </source>
</evidence>
<keyword evidence="2" id="KW-0812">Transmembrane</keyword>
<evidence type="ECO:0000256" key="3">
    <source>
        <dbReference type="SAM" id="SignalP"/>
    </source>
</evidence>
<dbReference type="CDD" id="cd00688">
    <property type="entry name" value="ISOPREN_C2_like"/>
    <property type="match status" value="1"/>
</dbReference>
<feature type="transmembrane region" description="Helical" evidence="2">
    <location>
        <begin position="558"/>
        <end position="576"/>
    </location>
</feature>
<dbReference type="SUPFAM" id="SSF48239">
    <property type="entry name" value="Terpenoid cyclases/Protein prenyltransferases"/>
    <property type="match status" value="1"/>
</dbReference>
<reference evidence="6" key="1">
    <citation type="submission" date="2015-01" db="EMBL/GenBank/DDBJ databases">
        <authorList>
            <person name="Manzoor Shahid"/>
            <person name="Zubair Saima"/>
        </authorList>
    </citation>
    <scope>NUCLEOTIDE SEQUENCE [LARGE SCALE GENOMIC DNA]</scope>
    <source>
        <strain evidence="6">Sp3</strain>
    </source>
</reference>
<evidence type="ECO:0000313" key="5">
    <source>
        <dbReference type="EMBL" id="CEO89140.1"/>
    </source>
</evidence>
<feature type="domain" description="Transcobalamin-like C-terminal" evidence="4">
    <location>
        <begin position="342"/>
        <end position="418"/>
    </location>
</feature>
<name>A0A0B7MGD2_9FIRM</name>
<protein>
    <recommendedName>
        <fullName evidence="4">Transcobalamin-like C-terminal domain-containing protein</fullName>
    </recommendedName>
</protein>
<dbReference type="Gene3D" id="1.50.10.20">
    <property type="match status" value="1"/>
</dbReference>
<dbReference type="Proteomes" id="UP000046155">
    <property type="component" value="Unassembled WGS sequence"/>
</dbReference>
<proteinExistence type="predicted"/>
<dbReference type="NCBIfam" id="TIGR01167">
    <property type="entry name" value="LPXTG_anchor"/>
    <property type="match status" value="1"/>
</dbReference>
<gene>
    <name evidence="5" type="ORF">SSCH_380012</name>
</gene>
<keyword evidence="2" id="KW-0472">Membrane</keyword>
<feature type="chain" id="PRO_5002134714" description="Transcobalamin-like C-terminal domain-containing protein" evidence="3">
    <location>
        <begin position="29"/>
        <end position="586"/>
    </location>
</feature>
<dbReference type="InterPro" id="IPR027954">
    <property type="entry name" value="Transcobalamin-like_C"/>
</dbReference>
<dbReference type="Gene3D" id="2.170.130.30">
    <property type="match status" value="1"/>
</dbReference>
<evidence type="ECO:0000256" key="2">
    <source>
        <dbReference type="SAM" id="Phobius"/>
    </source>
</evidence>
<keyword evidence="6" id="KW-1185">Reference proteome</keyword>